<dbReference type="EMBL" id="AP024423">
    <property type="protein sequence ID" value="BCR92228.1"/>
    <property type="molecule type" value="Genomic_DNA"/>
</dbReference>
<dbReference type="KEGG" id="ache:ACHE_80128S"/>
<gene>
    <name evidence="3" type="ORF">ACHE_80128S</name>
</gene>
<dbReference type="PANTHER" id="PTHR43976">
    <property type="entry name" value="SHORT CHAIN DEHYDROGENASE"/>
    <property type="match status" value="1"/>
</dbReference>
<evidence type="ECO:0000256" key="2">
    <source>
        <dbReference type="ARBA" id="ARBA00023002"/>
    </source>
</evidence>
<dbReference type="InterPro" id="IPR051911">
    <property type="entry name" value="SDR_oxidoreductase"/>
</dbReference>
<dbReference type="GeneID" id="66986577"/>
<dbReference type="InterPro" id="IPR036291">
    <property type="entry name" value="NAD(P)-bd_dom_sf"/>
</dbReference>
<protein>
    <submittedName>
        <fullName evidence="3">Putative secondary metabolism biosynthetic enzyme</fullName>
    </submittedName>
</protein>
<dbReference type="InterPro" id="IPR002347">
    <property type="entry name" value="SDR_fam"/>
</dbReference>
<organism evidence="3 4">
    <name type="scientific">Aspergillus chevalieri</name>
    <name type="common">Eurotium chevalieri</name>
    <dbReference type="NCBI Taxonomy" id="182096"/>
    <lineage>
        <taxon>Eukaryota</taxon>
        <taxon>Fungi</taxon>
        <taxon>Dikarya</taxon>
        <taxon>Ascomycota</taxon>
        <taxon>Pezizomycotina</taxon>
        <taxon>Eurotiomycetes</taxon>
        <taxon>Eurotiomycetidae</taxon>
        <taxon>Eurotiales</taxon>
        <taxon>Aspergillaceae</taxon>
        <taxon>Aspergillus</taxon>
        <taxon>Aspergillus subgen. Aspergillus</taxon>
    </lineage>
</organism>
<dbReference type="AlphaFoldDB" id="A0A7R7VXR5"/>
<comment type="similarity">
    <text evidence="1">Belongs to the short-chain dehydrogenases/reductases (SDR) family.</text>
</comment>
<keyword evidence="4" id="KW-1185">Reference proteome</keyword>
<dbReference type="Proteomes" id="UP000637239">
    <property type="component" value="Chromosome 8"/>
</dbReference>
<dbReference type="Pfam" id="PF00106">
    <property type="entry name" value="adh_short"/>
    <property type="match status" value="1"/>
</dbReference>
<evidence type="ECO:0000313" key="4">
    <source>
        <dbReference type="Proteomes" id="UP000637239"/>
    </source>
</evidence>
<evidence type="ECO:0000256" key="1">
    <source>
        <dbReference type="ARBA" id="ARBA00006484"/>
    </source>
</evidence>
<dbReference type="PANTHER" id="PTHR43976:SF16">
    <property type="entry name" value="SHORT-CHAIN DEHYDROGENASE_REDUCTASE FAMILY PROTEIN"/>
    <property type="match status" value="1"/>
</dbReference>
<reference evidence="3" key="1">
    <citation type="submission" date="2021-01" db="EMBL/GenBank/DDBJ databases">
        <authorList>
            <consortium name="Aspergillus chevalieri M1 genome sequencing consortium"/>
            <person name="Kazuki M."/>
            <person name="Futagami T."/>
        </authorList>
    </citation>
    <scope>NUCLEOTIDE SEQUENCE</scope>
    <source>
        <strain evidence="3">M1</strain>
    </source>
</reference>
<reference evidence="3" key="2">
    <citation type="submission" date="2021-02" db="EMBL/GenBank/DDBJ databases">
        <title>Aspergillus chevalieri M1 genome sequence.</title>
        <authorList>
            <person name="Kadooka C."/>
            <person name="Mori K."/>
            <person name="Futagami T."/>
        </authorList>
    </citation>
    <scope>NUCLEOTIDE SEQUENCE</scope>
    <source>
        <strain evidence="3">M1</strain>
    </source>
</reference>
<accession>A0A7R7VXR5</accession>
<keyword evidence="2" id="KW-0560">Oxidoreductase</keyword>
<proteinExistence type="inferred from homology"/>
<evidence type="ECO:0000313" key="3">
    <source>
        <dbReference type="EMBL" id="BCR92228.1"/>
    </source>
</evidence>
<name>A0A7R7VXR5_ASPCH</name>
<dbReference type="PRINTS" id="PR00081">
    <property type="entry name" value="GDHRDH"/>
</dbReference>
<sequence length="101" mass="10698">MDGSNKNPYQQPADAVWFVTGCSSGIGQSLAQLIAKYPNRIVATARNPATLSAIPDGANILKLALDVTSVSSIEAALSQTLTKFGRIDILVNNAGYTLVRY</sequence>
<dbReference type="SUPFAM" id="SSF51735">
    <property type="entry name" value="NAD(P)-binding Rossmann-fold domains"/>
    <property type="match status" value="1"/>
</dbReference>
<dbReference type="Gene3D" id="3.40.50.720">
    <property type="entry name" value="NAD(P)-binding Rossmann-like Domain"/>
    <property type="match status" value="1"/>
</dbReference>
<dbReference type="RefSeq" id="XP_043140741.1">
    <property type="nucleotide sequence ID" value="XM_043283465.1"/>
</dbReference>
<dbReference type="GO" id="GO:0016491">
    <property type="term" value="F:oxidoreductase activity"/>
    <property type="evidence" value="ECO:0007669"/>
    <property type="project" value="UniProtKB-KW"/>
</dbReference>